<gene>
    <name evidence="4" type="ORF">N2K84_01140</name>
</gene>
<name>A0AA41Y3Q8_9BACT</name>
<dbReference type="Gene3D" id="2.60.120.1440">
    <property type="match status" value="1"/>
</dbReference>
<keyword evidence="1" id="KW-0812">Transmembrane</keyword>
<dbReference type="Gene3D" id="3.55.50.30">
    <property type="match status" value="1"/>
</dbReference>
<dbReference type="Pfam" id="PF04773">
    <property type="entry name" value="FecR"/>
    <property type="match status" value="1"/>
</dbReference>
<dbReference type="GO" id="GO:0016989">
    <property type="term" value="F:sigma factor antagonist activity"/>
    <property type="evidence" value="ECO:0007669"/>
    <property type="project" value="TreeGrafter"/>
</dbReference>
<feature type="domain" description="FecR protein" evidence="2">
    <location>
        <begin position="130"/>
        <end position="224"/>
    </location>
</feature>
<protein>
    <submittedName>
        <fullName evidence="4">FecR domain-containing protein</fullName>
    </submittedName>
</protein>
<dbReference type="PANTHER" id="PTHR30273">
    <property type="entry name" value="PERIPLASMIC SIGNAL SENSOR AND SIGMA FACTOR ACTIVATOR FECR-RELATED"/>
    <property type="match status" value="1"/>
</dbReference>
<dbReference type="RefSeq" id="WP_282589918.1">
    <property type="nucleotide sequence ID" value="NZ_JAPAAF010000001.1"/>
</dbReference>
<dbReference type="AlphaFoldDB" id="A0AA41Y3Q8"/>
<dbReference type="EMBL" id="JAPAAF010000001">
    <property type="protein sequence ID" value="MCW0481314.1"/>
    <property type="molecule type" value="Genomic_DNA"/>
</dbReference>
<evidence type="ECO:0000259" key="2">
    <source>
        <dbReference type="Pfam" id="PF04773"/>
    </source>
</evidence>
<evidence type="ECO:0000313" key="4">
    <source>
        <dbReference type="EMBL" id="MCW0481314.1"/>
    </source>
</evidence>
<reference evidence="4" key="1">
    <citation type="submission" date="2022-10" db="EMBL/GenBank/DDBJ databases">
        <title>Gaoshiqiia sediminis gen. nov., sp. nov., isolated from coastal sediment.</title>
        <authorList>
            <person name="Yu W.X."/>
            <person name="Mu D.S."/>
            <person name="Du J.Z."/>
            <person name="Liang Y.Q."/>
        </authorList>
    </citation>
    <scope>NUCLEOTIDE SEQUENCE</scope>
    <source>
        <strain evidence="4">A06</strain>
    </source>
</reference>
<proteinExistence type="predicted"/>
<dbReference type="Proteomes" id="UP001163821">
    <property type="component" value="Unassembled WGS sequence"/>
</dbReference>
<evidence type="ECO:0000256" key="1">
    <source>
        <dbReference type="SAM" id="Phobius"/>
    </source>
</evidence>
<dbReference type="PANTHER" id="PTHR30273:SF2">
    <property type="entry name" value="PROTEIN FECR"/>
    <property type="match status" value="1"/>
</dbReference>
<evidence type="ECO:0000259" key="3">
    <source>
        <dbReference type="Pfam" id="PF16344"/>
    </source>
</evidence>
<feature type="transmembrane region" description="Helical" evidence="1">
    <location>
        <begin position="93"/>
        <end position="114"/>
    </location>
</feature>
<evidence type="ECO:0000313" key="5">
    <source>
        <dbReference type="Proteomes" id="UP001163821"/>
    </source>
</evidence>
<comment type="caution">
    <text evidence="4">The sequence shown here is derived from an EMBL/GenBank/DDBJ whole genome shotgun (WGS) entry which is preliminary data.</text>
</comment>
<dbReference type="InterPro" id="IPR012373">
    <property type="entry name" value="Ferrdict_sens_TM"/>
</dbReference>
<keyword evidence="5" id="KW-1185">Reference proteome</keyword>
<accession>A0AA41Y3Q8</accession>
<dbReference type="InterPro" id="IPR006860">
    <property type="entry name" value="FecR"/>
</dbReference>
<dbReference type="Pfam" id="PF16344">
    <property type="entry name" value="FecR_C"/>
    <property type="match status" value="1"/>
</dbReference>
<keyword evidence="1" id="KW-0472">Membrane</keyword>
<feature type="domain" description="Protein FecR C-terminal" evidence="3">
    <location>
        <begin position="267"/>
        <end position="333"/>
    </location>
</feature>
<sequence length="346" mass="39726">MKLNQHDIKNYLEGKTDQLRSEQIREWLIDPKNETQVRQLLGEIWTNSQIKLSGSKPDFDQLLSRVHYRIHAQPGSSFAAPSKTRKIGRIYQMFARAAAILILPLLLFTAYLYFSSPTGWVAQGELVMREIYTKPGTRTSLTLADGTKVWLNDGTIFKYPEQFTASNRTVFVDGEAYFEVKSDLQHPFVVENPLMKTVVTGTQFNLHAYSADQFFETTLLEGKIHLEGQAGHIELDPGQQVQFDATTNVIEKKEVKSTNAAAWIDGKLMIQNERLDLAVKKLSRWYNVEMVITEPQLKELELTCTLENEKLDQCMNLIAQALPIRYQLTEEKIQGQIRQKIQLMRK</sequence>
<dbReference type="InterPro" id="IPR032508">
    <property type="entry name" value="FecR_C"/>
</dbReference>
<keyword evidence="1" id="KW-1133">Transmembrane helix</keyword>
<dbReference type="PIRSF" id="PIRSF018266">
    <property type="entry name" value="FecR"/>
    <property type="match status" value="1"/>
</dbReference>
<organism evidence="4 5">
    <name type="scientific">Gaoshiqia sediminis</name>
    <dbReference type="NCBI Taxonomy" id="2986998"/>
    <lineage>
        <taxon>Bacteria</taxon>
        <taxon>Pseudomonadati</taxon>
        <taxon>Bacteroidota</taxon>
        <taxon>Bacteroidia</taxon>
        <taxon>Marinilabiliales</taxon>
        <taxon>Prolixibacteraceae</taxon>
        <taxon>Gaoshiqia</taxon>
    </lineage>
</organism>